<accession>A0A926EGM8</accession>
<keyword evidence="1" id="KW-0732">Signal</keyword>
<feature type="domain" description="Copper amine oxidase-like N-terminal" evidence="2">
    <location>
        <begin position="30"/>
        <end position="132"/>
    </location>
</feature>
<dbReference type="RefSeq" id="WP_177668999.1">
    <property type="nucleotide sequence ID" value="NZ_JACRSY010000008.1"/>
</dbReference>
<evidence type="ECO:0000313" key="4">
    <source>
        <dbReference type="Proteomes" id="UP000655830"/>
    </source>
</evidence>
<name>A0A926EGM8_9FIRM</name>
<organism evidence="3 4">
    <name type="scientific">Zhenhengia yiwuensis</name>
    <dbReference type="NCBI Taxonomy" id="2763666"/>
    <lineage>
        <taxon>Bacteria</taxon>
        <taxon>Bacillati</taxon>
        <taxon>Bacillota</taxon>
        <taxon>Clostridia</taxon>
        <taxon>Lachnospirales</taxon>
        <taxon>Lachnospiraceae</taxon>
        <taxon>Zhenhengia</taxon>
    </lineage>
</organism>
<evidence type="ECO:0000313" key="3">
    <source>
        <dbReference type="EMBL" id="MBC8579241.1"/>
    </source>
</evidence>
<comment type="caution">
    <text evidence="3">The sequence shown here is derived from an EMBL/GenBank/DDBJ whole genome shotgun (WGS) entry which is preliminary data.</text>
</comment>
<protein>
    <recommendedName>
        <fullName evidence="2">Copper amine oxidase-like N-terminal domain-containing protein</fullName>
    </recommendedName>
</protein>
<evidence type="ECO:0000256" key="1">
    <source>
        <dbReference type="SAM" id="SignalP"/>
    </source>
</evidence>
<gene>
    <name evidence="3" type="ORF">H8718_06845</name>
</gene>
<feature type="signal peptide" evidence="1">
    <location>
        <begin position="1"/>
        <end position="22"/>
    </location>
</feature>
<dbReference type="AlphaFoldDB" id="A0A926EGM8"/>
<evidence type="ECO:0000259" key="2">
    <source>
        <dbReference type="Pfam" id="PF07833"/>
    </source>
</evidence>
<dbReference type="EMBL" id="JACRSY010000008">
    <property type="protein sequence ID" value="MBC8579241.1"/>
    <property type="molecule type" value="Genomic_DNA"/>
</dbReference>
<feature type="chain" id="PRO_5036967172" description="Copper amine oxidase-like N-terminal domain-containing protein" evidence="1">
    <location>
        <begin position="23"/>
        <end position="363"/>
    </location>
</feature>
<dbReference type="InterPro" id="IPR012854">
    <property type="entry name" value="Cu_amine_oxidase-like_N"/>
</dbReference>
<proteinExistence type="predicted"/>
<sequence>MKNLVKMLVFFFIFLSTTTLQASTTYSLKVNNILYNLESPLIQKNDMLYITADELAEITFGTLTEHKGTYTLSVQGKDVLFAPNKLSFNLEGKSYTFSVSPFILDDKLYIPIELLSSLGYSLKTNSNTQEIFLNIPTPYSRNMDDPQEHRFIDSFYNLERLPAHLLNLSSEEVLQSAITSAVSSKQYISFLDNTNKAKLADFIRTRVTYSPYNNMKVSFRVINTHTYPNTFTDTITLPLKVSFSGDNLILYIGDTRINSPMYWATFYPSKTLTQMDLHKSFDATLMRALYEYYRNTYGLKDDKYFQPFTLISSDRTNEMVHDAYSLSFKSDDSLTEYESTYTVRVNRIHPSGSIHYIIDLLAE</sequence>
<reference evidence="3" key="1">
    <citation type="submission" date="2020-08" db="EMBL/GenBank/DDBJ databases">
        <title>Genome public.</title>
        <authorList>
            <person name="Liu C."/>
            <person name="Sun Q."/>
        </authorList>
    </citation>
    <scope>NUCLEOTIDE SEQUENCE</scope>
    <source>
        <strain evidence="3">NSJ-12</strain>
    </source>
</reference>
<dbReference type="Pfam" id="PF07833">
    <property type="entry name" value="Cu_amine_oxidN1"/>
    <property type="match status" value="1"/>
</dbReference>
<dbReference type="Proteomes" id="UP000655830">
    <property type="component" value="Unassembled WGS sequence"/>
</dbReference>
<keyword evidence="4" id="KW-1185">Reference proteome</keyword>